<dbReference type="InterPro" id="IPR014729">
    <property type="entry name" value="Rossmann-like_a/b/a_fold"/>
</dbReference>
<accession>A0ABW6ADV3</accession>
<dbReference type="EMBL" id="JBHUOM010000001">
    <property type="protein sequence ID" value="MFD2932667.1"/>
    <property type="molecule type" value="Genomic_DNA"/>
</dbReference>
<keyword evidence="3" id="KW-1185">Reference proteome</keyword>
<dbReference type="PANTHER" id="PTHR30336:SF20">
    <property type="entry name" value="DUF218 DOMAIN-CONTAINING PROTEIN"/>
    <property type="match status" value="1"/>
</dbReference>
<protein>
    <submittedName>
        <fullName evidence="2">YdcF family protein</fullName>
    </submittedName>
</protein>
<organism evidence="2 3">
    <name type="scientific">Spirosoma flavum</name>
    <dbReference type="NCBI Taxonomy" id="2048557"/>
    <lineage>
        <taxon>Bacteria</taxon>
        <taxon>Pseudomonadati</taxon>
        <taxon>Bacteroidota</taxon>
        <taxon>Cytophagia</taxon>
        <taxon>Cytophagales</taxon>
        <taxon>Cytophagaceae</taxon>
        <taxon>Spirosoma</taxon>
    </lineage>
</organism>
<evidence type="ECO:0000313" key="3">
    <source>
        <dbReference type="Proteomes" id="UP001597512"/>
    </source>
</evidence>
<dbReference type="InterPro" id="IPR051599">
    <property type="entry name" value="Cell_Envelope_Assoc"/>
</dbReference>
<dbReference type="Proteomes" id="UP001597512">
    <property type="component" value="Unassembled WGS sequence"/>
</dbReference>
<reference evidence="3" key="1">
    <citation type="journal article" date="2019" name="Int. J. Syst. Evol. Microbiol.">
        <title>The Global Catalogue of Microorganisms (GCM) 10K type strain sequencing project: providing services to taxonomists for standard genome sequencing and annotation.</title>
        <authorList>
            <consortium name="The Broad Institute Genomics Platform"/>
            <consortium name="The Broad Institute Genome Sequencing Center for Infectious Disease"/>
            <person name="Wu L."/>
            <person name="Ma J."/>
        </authorList>
    </citation>
    <scope>NUCLEOTIDE SEQUENCE [LARGE SCALE GENOMIC DNA]</scope>
    <source>
        <strain evidence="3">KCTC 52490</strain>
    </source>
</reference>
<dbReference type="PANTHER" id="PTHR30336">
    <property type="entry name" value="INNER MEMBRANE PROTEIN, PROBABLE PERMEASE"/>
    <property type="match status" value="1"/>
</dbReference>
<evidence type="ECO:0000313" key="2">
    <source>
        <dbReference type="EMBL" id="MFD2932667.1"/>
    </source>
</evidence>
<dbReference type="CDD" id="cd06259">
    <property type="entry name" value="YdcF-like"/>
    <property type="match status" value="1"/>
</dbReference>
<gene>
    <name evidence="2" type="ORF">ACFS25_02690</name>
</gene>
<dbReference type="RefSeq" id="WP_381496858.1">
    <property type="nucleotide sequence ID" value="NZ_JBHUOM010000001.1"/>
</dbReference>
<evidence type="ECO:0000259" key="1">
    <source>
        <dbReference type="Pfam" id="PF02698"/>
    </source>
</evidence>
<proteinExistence type="predicted"/>
<dbReference type="InterPro" id="IPR003848">
    <property type="entry name" value="DUF218"/>
</dbReference>
<name>A0ABW6ADV3_9BACT</name>
<feature type="domain" description="DUF218" evidence="1">
    <location>
        <begin position="3"/>
        <end position="127"/>
    </location>
</feature>
<sequence length="163" mass="17916">MKIILVLGSPNSSNGELSAMAFSRLQVCRQLYSAGLTKIVLTGGFGTHFNTTSKPHAHYLQQALLTSGVTTADVLALIESGNSVEDAKLSRWIIDLYKPDEIIIVTSDYHQARAKLIFETVYAPFTNITFAVASSEFIDPSIINPLKRHEEIALQDLVDHGVR</sequence>
<dbReference type="Pfam" id="PF02698">
    <property type="entry name" value="DUF218"/>
    <property type="match status" value="1"/>
</dbReference>
<comment type="caution">
    <text evidence="2">The sequence shown here is derived from an EMBL/GenBank/DDBJ whole genome shotgun (WGS) entry which is preliminary data.</text>
</comment>
<dbReference type="Gene3D" id="3.40.50.620">
    <property type="entry name" value="HUPs"/>
    <property type="match status" value="1"/>
</dbReference>